<dbReference type="EMBL" id="UINC01053294">
    <property type="protein sequence ID" value="SVB69636.1"/>
    <property type="molecule type" value="Genomic_DNA"/>
</dbReference>
<sequence>MHVLVTGGGGFIGSFIVDELIRRGHEVTIFDNLDPQVHTEGLLPEYLNVQARFIHGDVRDYDAFKSVIADADVIFHEAATVGVGQSQYEIKKYVDVNVSGTANLLDILANQKHRVQKLVVAASMSSYGEGLYKCPSCGPVRPDLRSENQVADGDWEQRCPCCKAPIRYMPTPESVYQYPNSIYALTKKDQEDMVLNIGRTYDLPAVALRYFNAYGPRQSLSNPYTGVMAIFLSRLKNDNAPVIYEDGLQTRDFVSVHDIVQANMLAMEKSEADYQTFNVASGNPVSIREIAEVTALLLGKDIAPDITQKFRKGDI</sequence>
<name>A0A382G2V0_9ZZZZ</name>
<reference evidence="3" key="1">
    <citation type="submission" date="2018-05" db="EMBL/GenBank/DDBJ databases">
        <authorList>
            <person name="Lanie J.A."/>
            <person name="Ng W.-L."/>
            <person name="Kazmierczak K.M."/>
            <person name="Andrzejewski T.M."/>
            <person name="Davidsen T.M."/>
            <person name="Wayne K.J."/>
            <person name="Tettelin H."/>
            <person name="Glass J.I."/>
            <person name="Rusch D."/>
            <person name="Podicherti R."/>
            <person name="Tsui H.-C.T."/>
            <person name="Winkler M.E."/>
        </authorList>
    </citation>
    <scope>NUCLEOTIDE SEQUENCE</scope>
</reference>
<feature type="domain" description="NAD-dependent epimerase/dehydratase" evidence="2">
    <location>
        <begin position="175"/>
        <end position="280"/>
    </location>
</feature>
<organism evidence="3">
    <name type="scientific">marine metagenome</name>
    <dbReference type="NCBI Taxonomy" id="408172"/>
    <lineage>
        <taxon>unclassified sequences</taxon>
        <taxon>metagenomes</taxon>
        <taxon>ecological metagenomes</taxon>
    </lineage>
</organism>
<feature type="non-terminal residue" evidence="3">
    <location>
        <position position="315"/>
    </location>
</feature>
<accession>A0A382G2V0</accession>
<dbReference type="SUPFAM" id="SSF51735">
    <property type="entry name" value="NAD(P)-binding Rossmann-fold domains"/>
    <property type="match status" value="1"/>
</dbReference>
<comment type="similarity">
    <text evidence="1">Belongs to the NAD(P)-dependent epimerase/dehydratase family.</text>
</comment>
<evidence type="ECO:0000256" key="1">
    <source>
        <dbReference type="ARBA" id="ARBA00007637"/>
    </source>
</evidence>
<dbReference type="InterPro" id="IPR001509">
    <property type="entry name" value="Epimerase_deHydtase"/>
</dbReference>
<feature type="domain" description="NAD-dependent epimerase/dehydratase" evidence="2">
    <location>
        <begin position="3"/>
        <end position="130"/>
    </location>
</feature>
<dbReference type="Pfam" id="PF01370">
    <property type="entry name" value="Epimerase"/>
    <property type="match status" value="2"/>
</dbReference>
<evidence type="ECO:0000313" key="3">
    <source>
        <dbReference type="EMBL" id="SVB69636.1"/>
    </source>
</evidence>
<dbReference type="PANTHER" id="PTHR43000">
    <property type="entry name" value="DTDP-D-GLUCOSE 4,6-DEHYDRATASE-RELATED"/>
    <property type="match status" value="1"/>
</dbReference>
<dbReference type="AlphaFoldDB" id="A0A382G2V0"/>
<proteinExistence type="inferred from homology"/>
<dbReference type="InterPro" id="IPR036291">
    <property type="entry name" value="NAD(P)-bd_dom_sf"/>
</dbReference>
<gene>
    <name evidence="3" type="ORF">METZ01_LOCUS222490</name>
</gene>
<dbReference type="Gene3D" id="3.40.50.720">
    <property type="entry name" value="NAD(P)-binding Rossmann-like Domain"/>
    <property type="match status" value="1"/>
</dbReference>
<protein>
    <recommendedName>
        <fullName evidence="2">NAD-dependent epimerase/dehydratase domain-containing protein</fullName>
    </recommendedName>
</protein>
<evidence type="ECO:0000259" key="2">
    <source>
        <dbReference type="Pfam" id="PF01370"/>
    </source>
</evidence>